<accession>A0AAV2ICV1</accession>
<evidence type="ECO:0000256" key="7">
    <source>
        <dbReference type="RuleBase" id="RU910716"/>
    </source>
</evidence>
<dbReference type="EMBL" id="CAXITT010000642">
    <property type="protein sequence ID" value="CAL1544753.1"/>
    <property type="molecule type" value="Genomic_DNA"/>
</dbReference>
<keyword evidence="5 7" id="KW-1133">Transmembrane helix</keyword>
<dbReference type="InterPro" id="IPR050895">
    <property type="entry name" value="XK-related_scramblase"/>
</dbReference>
<evidence type="ECO:0000256" key="1">
    <source>
        <dbReference type="ARBA" id="ARBA00004651"/>
    </source>
</evidence>
<dbReference type="Pfam" id="PF09815">
    <property type="entry name" value="XK-related"/>
    <property type="match status" value="1"/>
</dbReference>
<keyword evidence="6 7" id="KW-0472">Membrane</keyword>
<evidence type="ECO:0000313" key="9">
    <source>
        <dbReference type="Proteomes" id="UP001497497"/>
    </source>
</evidence>
<keyword evidence="4 7" id="KW-0812">Transmembrane</keyword>
<feature type="transmembrane region" description="Helical" evidence="7">
    <location>
        <begin position="37"/>
        <end position="61"/>
    </location>
</feature>
<gene>
    <name evidence="8" type="ORF">GSLYS_00018236001</name>
</gene>
<dbReference type="GO" id="GO:0005886">
    <property type="term" value="C:plasma membrane"/>
    <property type="evidence" value="ECO:0007669"/>
    <property type="project" value="UniProtKB-SubCell"/>
</dbReference>
<reference evidence="8 9" key="1">
    <citation type="submission" date="2024-04" db="EMBL/GenBank/DDBJ databases">
        <authorList>
            <consortium name="Genoscope - CEA"/>
            <person name="William W."/>
        </authorList>
    </citation>
    <scope>NUCLEOTIDE SEQUENCE [LARGE SCALE GENOMIC DNA]</scope>
</reference>
<comment type="subcellular location">
    <subcellularLocation>
        <location evidence="1">Cell membrane</location>
        <topology evidence="1">Multi-pass membrane protein</topology>
    </subcellularLocation>
    <subcellularLocation>
        <location evidence="7">Membrane</location>
        <topology evidence="7">Multi-pass membrane protein</topology>
    </subcellularLocation>
</comment>
<evidence type="ECO:0000256" key="2">
    <source>
        <dbReference type="ARBA" id="ARBA00008789"/>
    </source>
</evidence>
<dbReference type="PANTHER" id="PTHR16024">
    <property type="entry name" value="XK-RELATED PROTEIN"/>
    <property type="match status" value="1"/>
</dbReference>
<evidence type="ECO:0000256" key="6">
    <source>
        <dbReference type="ARBA" id="ARBA00023136"/>
    </source>
</evidence>
<keyword evidence="9" id="KW-1185">Reference proteome</keyword>
<dbReference type="AlphaFoldDB" id="A0AAV2ICV1"/>
<comment type="caution">
    <text evidence="8">The sequence shown here is derived from an EMBL/GenBank/DDBJ whole genome shotgun (WGS) entry which is preliminary data.</text>
</comment>
<name>A0AAV2ICV1_LYMST</name>
<evidence type="ECO:0000256" key="4">
    <source>
        <dbReference type="ARBA" id="ARBA00022692"/>
    </source>
</evidence>
<dbReference type="Proteomes" id="UP001497497">
    <property type="component" value="Unassembled WGS sequence"/>
</dbReference>
<dbReference type="InterPro" id="IPR018629">
    <property type="entry name" value="XK-rel"/>
</dbReference>
<sequence length="230" mass="27197">MSYQKSLRNSHEEKAKMSLKSLPFYFVWRASEIGGRVLCIAMFASAFDLWVFGPLVFHWVFMSGWLILQKTTFYKNVCLEKVFNIICGYVMVFCFLNLREGQTRFRVILFYFILYVENFFMLALWFRFTQDLGAWFHLWGFIVVLILFVLHIVFQLVYYWFFHPTKAIKMCLPCDRYVVYSSICHDLQPREDSAGGDLNRSCPTNMEIIVENKGSKIAQNTFKDSQVSMV</sequence>
<comment type="similarity">
    <text evidence="2 7">Belongs to the XK family.</text>
</comment>
<dbReference type="PANTHER" id="PTHR16024:SF6">
    <property type="entry name" value="XK-RELATED PROTEIN"/>
    <property type="match status" value="1"/>
</dbReference>
<feature type="transmembrane region" description="Helical" evidence="7">
    <location>
        <begin position="105"/>
        <end position="126"/>
    </location>
</feature>
<keyword evidence="3" id="KW-1003">Cell membrane</keyword>
<feature type="transmembrane region" description="Helical" evidence="7">
    <location>
        <begin position="81"/>
        <end position="98"/>
    </location>
</feature>
<feature type="transmembrane region" description="Helical" evidence="7">
    <location>
        <begin position="138"/>
        <end position="161"/>
    </location>
</feature>
<proteinExistence type="inferred from homology"/>
<organism evidence="8 9">
    <name type="scientific">Lymnaea stagnalis</name>
    <name type="common">Great pond snail</name>
    <name type="synonym">Helix stagnalis</name>
    <dbReference type="NCBI Taxonomy" id="6523"/>
    <lineage>
        <taxon>Eukaryota</taxon>
        <taxon>Metazoa</taxon>
        <taxon>Spiralia</taxon>
        <taxon>Lophotrochozoa</taxon>
        <taxon>Mollusca</taxon>
        <taxon>Gastropoda</taxon>
        <taxon>Heterobranchia</taxon>
        <taxon>Euthyneura</taxon>
        <taxon>Panpulmonata</taxon>
        <taxon>Hygrophila</taxon>
        <taxon>Lymnaeoidea</taxon>
        <taxon>Lymnaeidae</taxon>
        <taxon>Lymnaea</taxon>
    </lineage>
</organism>
<protein>
    <recommendedName>
        <fullName evidence="7">XK-related protein</fullName>
    </recommendedName>
</protein>
<evidence type="ECO:0000256" key="3">
    <source>
        <dbReference type="ARBA" id="ARBA00022475"/>
    </source>
</evidence>
<evidence type="ECO:0000313" key="8">
    <source>
        <dbReference type="EMBL" id="CAL1544753.1"/>
    </source>
</evidence>
<evidence type="ECO:0000256" key="5">
    <source>
        <dbReference type="ARBA" id="ARBA00022989"/>
    </source>
</evidence>